<feature type="region of interest" description="Disordered" evidence="1">
    <location>
        <begin position="74"/>
        <end position="96"/>
    </location>
</feature>
<feature type="compositionally biased region" description="Polar residues" evidence="1">
    <location>
        <begin position="204"/>
        <end position="221"/>
    </location>
</feature>
<evidence type="ECO:0000313" key="3">
    <source>
        <dbReference type="Proteomes" id="UP001175227"/>
    </source>
</evidence>
<evidence type="ECO:0000256" key="1">
    <source>
        <dbReference type="SAM" id="MobiDB-lite"/>
    </source>
</evidence>
<keyword evidence="3" id="KW-1185">Reference proteome</keyword>
<feature type="region of interest" description="Disordered" evidence="1">
    <location>
        <begin position="165"/>
        <end position="192"/>
    </location>
</feature>
<protein>
    <submittedName>
        <fullName evidence="2">Uncharacterized protein</fullName>
    </submittedName>
</protein>
<comment type="caution">
    <text evidence="2">The sequence shown here is derived from an EMBL/GenBank/DDBJ whole genome shotgun (WGS) entry which is preliminary data.</text>
</comment>
<name>A0AA39NTC6_9AGAR</name>
<feature type="region of interest" description="Disordered" evidence="1">
    <location>
        <begin position="243"/>
        <end position="281"/>
    </location>
</feature>
<organism evidence="2 3">
    <name type="scientific">Armillaria novae-zelandiae</name>
    <dbReference type="NCBI Taxonomy" id="153914"/>
    <lineage>
        <taxon>Eukaryota</taxon>
        <taxon>Fungi</taxon>
        <taxon>Dikarya</taxon>
        <taxon>Basidiomycota</taxon>
        <taxon>Agaricomycotina</taxon>
        <taxon>Agaricomycetes</taxon>
        <taxon>Agaricomycetidae</taxon>
        <taxon>Agaricales</taxon>
        <taxon>Marasmiineae</taxon>
        <taxon>Physalacriaceae</taxon>
        <taxon>Armillaria</taxon>
    </lineage>
</organism>
<gene>
    <name evidence="2" type="ORF">IW261DRAFT_1597287</name>
</gene>
<feature type="compositionally biased region" description="Pro residues" evidence="1">
    <location>
        <begin position="181"/>
        <end position="190"/>
    </location>
</feature>
<sequence length="426" mass="48071">MSSLSLALSIMPDLQYQSESSGLVEFPQYTPSYGVIDNQATGDHFFSNSAGDFNQNPPTRHDPEVTNQLASHSYLHDHPQTPSMNSHLHIHPSTYACPPETHPGHAYFPQAGSMSYYGDSQPSDDLTHLCAKSNYYKTLHFEREVPESSSSPTDLVQQTIVRYAAAPPRESSDIKHNRYHPYPPRQPTQPPHERTLVRTDFHASSHTFSSQQSLEPTSGSPSEPELPLLWRAFKPKLAETCYPEDHRPSELSNMAQEQDTHSDAGTLTDSSLPSDDLDEAVPKTCPPGFRPVSLTDLQTSHVLTTFRISPPSAIYYERNPDKDIHTCPLAGCTRRFTGTAFRKHFSDYHPELNTKSKDENVYCTLNSHPKVRCKGDAVHSTCFMQHFQLMHSLKECLCPFCLEPKRNKRDVVRHFDTCEMLSGKEK</sequence>
<evidence type="ECO:0000313" key="2">
    <source>
        <dbReference type="EMBL" id="KAK0471502.1"/>
    </source>
</evidence>
<feature type="region of interest" description="Disordered" evidence="1">
    <location>
        <begin position="204"/>
        <end position="226"/>
    </location>
</feature>
<accession>A0AA39NTC6</accession>
<proteinExistence type="predicted"/>
<dbReference type="EMBL" id="JAUEPR010000050">
    <property type="protein sequence ID" value="KAK0471502.1"/>
    <property type="molecule type" value="Genomic_DNA"/>
</dbReference>
<dbReference type="Proteomes" id="UP001175227">
    <property type="component" value="Unassembled WGS sequence"/>
</dbReference>
<dbReference type="AlphaFoldDB" id="A0AA39NTC6"/>
<reference evidence="2" key="1">
    <citation type="submission" date="2023-06" db="EMBL/GenBank/DDBJ databases">
        <authorList>
            <consortium name="Lawrence Berkeley National Laboratory"/>
            <person name="Ahrendt S."/>
            <person name="Sahu N."/>
            <person name="Indic B."/>
            <person name="Wong-Bajracharya J."/>
            <person name="Merenyi Z."/>
            <person name="Ke H.-M."/>
            <person name="Monk M."/>
            <person name="Kocsube S."/>
            <person name="Drula E."/>
            <person name="Lipzen A."/>
            <person name="Balint B."/>
            <person name="Henrissat B."/>
            <person name="Andreopoulos B."/>
            <person name="Martin F.M."/>
            <person name="Harder C.B."/>
            <person name="Rigling D."/>
            <person name="Ford K.L."/>
            <person name="Foster G.D."/>
            <person name="Pangilinan J."/>
            <person name="Papanicolaou A."/>
            <person name="Barry K."/>
            <person name="LaButti K."/>
            <person name="Viragh M."/>
            <person name="Koriabine M."/>
            <person name="Yan M."/>
            <person name="Riley R."/>
            <person name="Champramary S."/>
            <person name="Plett K.L."/>
            <person name="Tsai I.J."/>
            <person name="Slot J."/>
            <person name="Sipos G."/>
            <person name="Plett J."/>
            <person name="Nagy L.G."/>
            <person name="Grigoriev I.V."/>
        </authorList>
    </citation>
    <scope>NUCLEOTIDE SEQUENCE</scope>
    <source>
        <strain evidence="2">ICMP 16352</strain>
    </source>
</reference>